<evidence type="ECO:0000256" key="1">
    <source>
        <dbReference type="ARBA" id="ARBA00022603"/>
    </source>
</evidence>
<accession>A0A7S7NPF3</accession>
<dbReference type="CDD" id="cd02440">
    <property type="entry name" value="AdoMet_MTases"/>
    <property type="match status" value="1"/>
</dbReference>
<dbReference type="InterPro" id="IPR041698">
    <property type="entry name" value="Methyltransf_25"/>
</dbReference>
<dbReference type="Pfam" id="PF13649">
    <property type="entry name" value="Methyltransf_25"/>
    <property type="match status" value="1"/>
</dbReference>
<dbReference type="AlphaFoldDB" id="A0A7S7NPF3"/>
<dbReference type="InterPro" id="IPR029063">
    <property type="entry name" value="SAM-dependent_MTases_sf"/>
</dbReference>
<keyword evidence="2 5" id="KW-0808">Transferase</keyword>
<dbReference type="Gene3D" id="3.40.50.150">
    <property type="entry name" value="Vaccinia Virus protein VP39"/>
    <property type="match status" value="1"/>
</dbReference>
<keyword evidence="3" id="KW-0949">S-adenosyl-L-methionine</keyword>
<dbReference type="GO" id="GO:0032259">
    <property type="term" value="P:methylation"/>
    <property type="evidence" value="ECO:0007669"/>
    <property type="project" value="UniProtKB-KW"/>
</dbReference>
<gene>
    <name evidence="5" type="ORF">IRI77_29320</name>
</gene>
<organism evidence="5 6">
    <name type="scientific">Paludibaculum fermentans</name>
    <dbReference type="NCBI Taxonomy" id="1473598"/>
    <lineage>
        <taxon>Bacteria</taxon>
        <taxon>Pseudomonadati</taxon>
        <taxon>Acidobacteriota</taxon>
        <taxon>Terriglobia</taxon>
        <taxon>Bryobacterales</taxon>
        <taxon>Bryobacteraceae</taxon>
        <taxon>Paludibaculum</taxon>
    </lineage>
</organism>
<dbReference type="Proteomes" id="UP000593892">
    <property type="component" value="Chromosome"/>
</dbReference>
<evidence type="ECO:0000313" key="6">
    <source>
        <dbReference type="Proteomes" id="UP000593892"/>
    </source>
</evidence>
<keyword evidence="6" id="KW-1185">Reference proteome</keyword>
<reference evidence="5 6" key="1">
    <citation type="submission" date="2020-10" db="EMBL/GenBank/DDBJ databases">
        <title>Complete genome sequence of Paludibaculum fermentans P105T, a facultatively anaerobic acidobacterium capable of dissimilatory Fe(III) reduction.</title>
        <authorList>
            <person name="Dedysh S.N."/>
            <person name="Beletsky A.V."/>
            <person name="Kulichevskaya I.S."/>
            <person name="Mardanov A.V."/>
            <person name="Ravin N.V."/>
        </authorList>
    </citation>
    <scope>NUCLEOTIDE SEQUENCE [LARGE SCALE GENOMIC DNA]</scope>
    <source>
        <strain evidence="5 6">P105</strain>
    </source>
</reference>
<evidence type="ECO:0000313" key="5">
    <source>
        <dbReference type="EMBL" id="QOY86849.1"/>
    </source>
</evidence>
<protein>
    <submittedName>
        <fullName evidence="5">Class I SAM-dependent methyltransferase</fullName>
    </submittedName>
</protein>
<dbReference type="PANTHER" id="PTHR13610:SF11">
    <property type="entry name" value="METHYLTRANSFERASE DOMAIN-CONTAINING PROTEIN"/>
    <property type="match status" value="1"/>
</dbReference>
<dbReference type="PANTHER" id="PTHR13610">
    <property type="entry name" value="METHYLTRANSFERASE DOMAIN-CONTAINING PROTEIN"/>
    <property type="match status" value="1"/>
</dbReference>
<dbReference type="KEGG" id="pfer:IRI77_29320"/>
<dbReference type="InterPro" id="IPR026170">
    <property type="entry name" value="FAM173A/B"/>
</dbReference>
<name>A0A7S7NPF3_PALFE</name>
<proteinExistence type="predicted"/>
<feature type="domain" description="Methyltransferase" evidence="4">
    <location>
        <begin position="65"/>
        <end position="140"/>
    </location>
</feature>
<dbReference type="GO" id="GO:0016279">
    <property type="term" value="F:protein-lysine N-methyltransferase activity"/>
    <property type="evidence" value="ECO:0007669"/>
    <property type="project" value="InterPro"/>
</dbReference>
<evidence type="ECO:0000259" key="4">
    <source>
        <dbReference type="Pfam" id="PF13649"/>
    </source>
</evidence>
<dbReference type="EMBL" id="CP063849">
    <property type="protein sequence ID" value="QOY86849.1"/>
    <property type="molecule type" value="Genomic_DNA"/>
</dbReference>
<evidence type="ECO:0000256" key="3">
    <source>
        <dbReference type="ARBA" id="ARBA00022691"/>
    </source>
</evidence>
<dbReference type="RefSeq" id="WP_194448518.1">
    <property type="nucleotide sequence ID" value="NZ_CP063849.1"/>
</dbReference>
<sequence>MFTVHPHSRPSACLVLAASLLTGVACKSRPSLEFGAGLDVPYVQTAPGVVTAMLRLAGVHPGDVVMDLGCGDGRIAIAAVREFGAEGIGYDIDPERIAEARRNAVTAGVAGHTRFFQQNFFQADISQASVITVFLMPNILEQFRGHFLHDLAPGTRIVSHSFPLRDWPPERKVIVEGRTLYLYRIPERTAHLPEI</sequence>
<keyword evidence="1 5" id="KW-0489">Methyltransferase</keyword>
<dbReference type="SUPFAM" id="SSF53335">
    <property type="entry name" value="S-adenosyl-L-methionine-dependent methyltransferases"/>
    <property type="match status" value="1"/>
</dbReference>
<evidence type="ECO:0000256" key="2">
    <source>
        <dbReference type="ARBA" id="ARBA00022679"/>
    </source>
</evidence>